<evidence type="ECO:0000256" key="6">
    <source>
        <dbReference type="ARBA" id="ARBA00022839"/>
    </source>
</evidence>
<dbReference type="EMBL" id="JADPIE010000001">
    <property type="protein sequence ID" value="MBF8435763.1"/>
    <property type="molecule type" value="Genomic_DNA"/>
</dbReference>
<dbReference type="InterPro" id="IPR004476">
    <property type="entry name" value="RNase_II/RNase_R"/>
</dbReference>
<dbReference type="Pfam" id="PF00575">
    <property type="entry name" value="S1"/>
    <property type="match status" value="1"/>
</dbReference>
<dbReference type="GO" id="GO:0008859">
    <property type="term" value="F:exoribonuclease II activity"/>
    <property type="evidence" value="ECO:0007669"/>
    <property type="project" value="UniProtKB-UniRule"/>
</dbReference>
<dbReference type="PANTHER" id="PTHR23355">
    <property type="entry name" value="RIBONUCLEASE"/>
    <property type="match status" value="1"/>
</dbReference>
<evidence type="ECO:0000256" key="8">
    <source>
        <dbReference type="HAMAP-Rule" id="MF_01895"/>
    </source>
</evidence>
<dbReference type="InterPro" id="IPR012340">
    <property type="entry name" value="NA-bd_OB-fold"/>
</dbReference>
<dbReference type="RefSeq" id="WP_270452434.1">
    <property type="nucleotide sequence ID" value="NZ_JADPIE010000001.1"/>
</dbReference>
<dbReference type="PROSITE" id="PS50126">
    <property type="entry name" value="S1"/>
    <property type="match status" value="1"/>
</dbReference>
<dbReference type="SMART" id="SM00955">
    <property type="entry name" value="RNB"/>
    <property type="match status" value="1"/>
</dbReference>
<evidence type="ECO:0000313" key="10">
    <source>
        <dbReference type="EMBL" id="MBF8435763.1"/>
    </source>
</evidence>
<proteinExistence type="inferred from homology"/>
<dbReference type="CDD" id="cd04471">
    <property type="entry name" value="S1_RNase_R"/>
    <property type="match status" value="1"/>
</dbReference>
<dbReference type="InterPro" id="IPR011129">
    <property type="entry name" value="CSD"/>
</dbReference>
<dbReference type="Proteomes" id="UP000621436">
    <property type="component" value="Unassembled WGS sequence"/>
</dbReference>
<dbReference type="PANTHER" id="PTHR23355:SF9">
    <property type="entry name" value="DIS3-LIKE EXONUCLEASE 2"/>
    <property type="match status" value="1"/>
</dbReference>
<dbReference type="NCBIfam" id="TIGR02063">
    <property type="entry name" value="RNase_R"/>
    <property type="match status" value="1"/>
</dbReference>
<comment type="catalytic activity">
    <reaction evidence="1 8">
        <text>Exonucleolytic cleavage in the 3'- to 5'-direction to yield nucleoside 5'-phosphates.</text>
        <dbReference type="EC" id="3.1.13.1"/>
    </reaction>
</comment>
<dbReference type="Pfam" id="PF08206">
    <property type="entry name" value="OB_RNB"/>
    <property type="match status" value="1"/>
</dbReference>
<comment type="function">
    <text evidence="8">3'-5' exoribonuclease that releases 5'-nucleoside monophosphates and is involved in maturation of structured RNAs.</text>
</comment>
<dbReference type="SMART" id="SM00316">
    <property type="entry name" value="S1"/>
    <property type="match status" value="1"/>
</dbReference>
<evidence type="ECO:0000313" key="11">
    <source>
        <dbReference type="Proteomes" id="UP000621436"/>
    </source>
</evidence>
<dbReference type="InterPro" id="IPR011805">
    <property type="entry name" value="RNase_R"/>
</dbReference>
<keyword evidence="3 8" id="KW-0963">Cytoplasm</keyword>
<dbReference type="InterPro" id="IPR013223">
    <property type="entry name" value="RNase_B_OB_dom"/>
</dbReference>
<comment type="caution">
    <text evidence="10">The sequence shown here is derived from an EMBL/GenBank/DDBJ whole genome shotgun (WGS) entry which is preliminary data.</text>
</comment>
<keyword evidence="5 8" id="KW-0378">Hydrolase</keyword>
<sequence length="708" mass="81697">MAARNQILEFFEEKAGRPLNINELLDRFNVLKGQKKQFKKVLSELEKSGDIYQSDKGYYGIPDKFNLIKGRVQSNPKGFAFLIPEDPSREDIYMSSENLNSAMHNDKVLVRPFKSGGGKRDEGEVIKILDRANETIVGELDHYGKYGFVIPDNKRIFTDIYIHQGNFNGADSGDKVVVKIIKWPRKNRNPEGEIIEKIGSKGDPGVDLEAMIRQLELPGEFPPDVIEQARKYPDKLPAKEVSNRKDLRDLSMVTIDGEDAKDFDDAVSIEKMNDNKLRLGVHIADVSHYVQEGTPLDNEAYRRGTSIYLVDRVIPMLPERLSNNLCSLRPNEDKFAVTVFIDYQLEPFELLDHEIHRSVIRSDHRLTYNQVREMLEKDNKDLQNKYSDFYPKLRLMEDLHNKLRGGRRLRGTIDFDFPEVKVILDDEGNPVDIQKMEHGLPEQIIEEFMIAANRVVAEEVYWREEPFVYRVHDKPDPEKIKTFNEFIHNFGYHLKGGNDGEVHPGALQKLLGKVAGTDEENLIETMLLRSMKKAVYSPVNIGHFGLSLDYYSHFTSPIRRYPDLVVHRIITELITGGKLSAHRRQELEDSLPETADHCSLQERRAMEAERDSVDLKKVEYMKRHVGEEFTGIISGITNFGMFVQLKNTVEGLVHVESLADDYYHYREEQQILIGERTKNMYRLGDEVEVELVKANVDERQLDFEIVKK</sequence>
<evidence type="ECO:0000259" key="9">
    <source>
        <dbReference type="PROSITE" id="PS50126"/>
    </source>
</evidence>
<dbReference type="GO" id="GO:0005829">
    <property type="term" value="C:cytosol"/>
    <property type="evidence" value="ECO:0007669"/>
    <property type="project" value="TreeGrafter"/>
</dbReference>
<reference evidence="10" key="1">
    <citation type="submission" date="2020-11" db="EMBL/GenBank/DDBJ databases">
        <title>Halonatronomonas betainensis gen. nov., sp. nov. a novel haloalkaliphilic representative of the family Halanaerobiacae capable of betaine degradation.</title>
        <authorList>
            <person name="Boltyanskaya Y."/>
            <person name="Kevbrin V."/>
            <person name="Detkova E."/>
            <person name="Grouzdev D.S."/>
            <person name="Koziaeva V."/>
            <person name="Zhilina T."/>
        </authorList>
    </citation>
    <scope>NUCLEOTIDE SEQUENCE</scope>
    <source>
        <strain evidence="10">Z-7014</strain>
    </source>
</reference>
<dbReference type="GO" id="GO:0006402">
    <property type="term" value="P:mRNA catabolic process"/>
    <property type="evidence" value="ECO:0007669"/>
    <property type="project" value="TreeGrafter"/>
</dbReference>
<gene>
    <name evidence="8 10" type="primary">rnr</name>
    <name evidence="10" type="ORF">I0Q91_01595</name>
</gene>
<feature type="domain" description="S1 motif" evidence="9">
    <location>
        <begin position="626"/>
        <end position="706"/>
    </location>
</feature>
<dbReference type="HAMAP" id="MF_01895">
    <property type="entry name" value="RNase_R"/>
    <property type="match status" value="1"/>
</dbReference>
<keyword evidence="4 8" id="KW-0540">Nuclease</keyword>
<evidence type="ECO:0000256" key="2">
    <source>
        <dbReference type="ARBA" id="ARBA00004496"/>
    </source>
</evidence>
<evidence type="ECO:0000256" key="5">
    <source>
        <dbReference type="ARBA" id="ARBA00022801"/>
    </source>
</evidence>
<comment type="subcellular location">
    <subcellularLocation>
        <location evidence="2 8">Cytoplasm</location>
    </subcellularLocation>
</comment>
<dbReference type="EC" id="3.1.13.1" evidence="8"/>
<dbReference type="NCBIfam" id="TIGR00358">
    <property type="entry name" value="3_prime_RNase"/>
    <property type="match status" value="1"/>
</dbReference>
<keyword evidence="11" id="KW-1185">Reference proteome</keyword>
<dbReference type="InterPro" id="IPR003029">
    <property type="entry name" value="S1_domain"/>
</dbReference>
<organism evidence="10 11">
    <name type="scientific">Halonatronomonas betaini</name>
    <dbReference type="NCBI Taxonomy" id="2778430"/>
    <lineage>
        <taxon>Bacteria</taxon>
        <taxon>Bacillati</taxon>
        <taxon>Bacillota</taxon>
        <taxon>Clostridia</taxon>
        <taxon>Halanaerobiales</taxon>
        <taxon>Halarsenatibacteraceae</taxon>
        <taxon>Halonatronomonas</taxon>
    </lineage>
</organism>
<dbReference type="InterPro" id="IPR040476">
    <property type="entry name" value="CSD2"/>
</dbReference>
<keyword evidence="7 8" id="KW-0694">RNA-binding</keyword>
<evidence type="ECO:0000256" key="7">
    <source>
        <dbReference type="ARBA" id="ARBA00022884"/>
    </source>
</evidence>
<dbReference type="PROSITE" id="PS01175">
    <property type="entry name" value="RIBONUCLEASE_II"/>
    <property type="match status" value="1"/>
</dbReference>
<keyword evidence="6 8" id="KW-0269">Exonuclease</keyword>
<dbReference type="InterPro" id="IPR022966">
    <property type="entry name" value="RNase_II/R_CS"/>
</dbReference>
<dbReference type="Pfam" id="PF00773">
    <property type="entry name" value="RNB"/>
    <property type="match status" value="1"/>
</dbReference>
<dbReference type="InterPro" id="IPR001900">
    <property type="entry name" value="RNase_II/R"/>
</dbReference>
<dbReference type="SMART" id="SM00357">
    <property type="entry name" value="CSP"/>
    <property type="match status" value="2"/>
</dbReference>
<dbReference type="GO" id="GO:0003723">
    <property type="term" value="F:RNA binding"/>
    <property type="evidence" value="ECO:0007669"/>
    <property type="project" value="UniProtKB-UniRule"/>
</dbReference>
<dbReference type="InterPro" id="IPR050180">
    <property type="entry name" value="RNR_Ribonuclease"/>
</dbReference>
<name>A0A931F7R5_9FIRM</name>
<dbReference type="SUPFAM" id="SSF50249">
    <property type="entry name" value="Nucleic acid-binding proteins"/>
    <property type="match status" value="4"/>
</dbReference>
<evidence type="ECO:0000256" key="4">
    <source>
        <dbReference type="ARBA" id="ARBA00022722"/>
    </source>
</evidence>
<comment type="similarity">
    <text evidence="8">Belongs to the RNR ribonuclease family. RNase R subfamily.</text>
</comment>
<accession>A0A931F7R5</accession>
<evidence type="ECO:0000256" key="3">
    <source>
        <dbReference type="ARBA" id="ARBA00022490"/>
    </source>
</evidence>
<protein>
    <recommendedName>
        <fullName evidence="8">Ribonuclease R</fullName>
        <shortName evidence="8">RNase R</shortName>
        <ecNumber evidence="8">3.1.13.1</ecNumber>
    </recommendedName>
</protein>
<dbReference type="Gene3D" id="2.40.50.140">
    <property type="entry name" value="Nucleic acid-binding proteins"/>
    <property type="match status" value="3"/>
</dbReference>
<evidence type="ECO:0000256" key="1">
    <source>
        <dbReference type="ARBA" id="ARBA00001849"/>
    </source>
</evidence>
<dbReference type="AlphaFoldDB" id="A0A931F7R5"/>
<dbReference type="Pfam" id="PF17876">
    <property type="entry name" value="CSD2"/>
    <property type="match status" value="1"/>
</dbReference>